<gene>
    <name evidence="1" type="ORF">H131_01528</name>
</gene>
<reference evidence="1 2" key="1">
    <citation type="submission" date="2013-04" db="EMBL/GenBank/DDBJ databases">
        <title>Draft genome of the heavy metal tolerant bacterium Lysinibacillus sphaericus strain OT4b.31.</title>
        <authorList>
            <person name="Pena-Montenegro T.D."/>
            <person name="Dussan J."/>
        </authorList>
    </citation>
    <scope>NUCLEOTIDE SEQUENCE [LARGE SCALE GENOMIC DNA]</scope>
    <source>
        <strain evidence="1 2">OT4b.31</strain>
    </source>
</reference>
<name>R7ZJ93_LYSSH</name>
<accession>R7ZJ93</accession>
<organism evidence="1 2">
    <name type="scientific">Lysinibacillus sphaericus OT4b.31</name>
    <dbReference type="NCBI Taxonomy" id="1285586"/>
    <lineage>
        <taxon>Bacteria</taxon>
        <taxon>Bacillati</taxon>
        <taxon>Bacillota</taxon>
        <taxon>Bacilli</taxon>
        <taxon>Bacillales</taxon>
        <taxon>Bacillaceae</taxon>
        <taxon>Lysinibacillus</taxon>
    </lineage>
</organism>
<evidence type="ECO:0000313" key="2">
    <source>
        <dbReference type="Proteomes" id="UP000013911"/>
    </source>
</evidence>
<dbReference type="Proteomes" id="UP000013911">
    <property type="component" value="Unassembled WGS sequence"/>
</dbReference>
<dbReference type="HOGENOM" id="CLU_2917135_0_0_9"/>
<protein>
    <submittedName>
        <fullName evidence="1">Uncharacterized protein</fullName>
    </submittedName>
</protein>
<proteinExistence type="predicted"/>
<dbReference type="EMBL" id="AQPX01000005">
    <property type="protein sequence ID" value="EON74121.1"/>
    <property type="molecule type" value="Genomic_DNA"/>
</dbReference>
<comment type="caution">
    <text evidence="1">The sequence shown here is derived from an EMBL/GenBank/DDBJ whole genome shotgun (WGS) entry which is preliminary data.</text>
</comment>
<sequence>MFLLITCLKKEFCSGIDSREVYLLNFAFINVAKNGFISQVDVFIMRRLERLKQRRIERLSQ</sequence>
<evidence type="ECO:0000313" key="1">
    <source>
        <dbReference type="EMBL" id="EON74121.1"/>
    </source>
</evidence>
<dbReference type="AlphaFoldDB" id="R7ZJ93"/>